<evidence type="ECO:0000313" key="1">
    <source>
        <dbReference type="EMBL" id="VAW62669.1"/>
    </source>
</evidence>
<organism evidence="1">
    <name type="scientific">hydrothermal vent metagenome</name>
    <dbReference type="NCBI Taxonomy" id="652676"/>
    <lineage>
        <taxon>unclassified sequences</taxon>
        <taxon>metagenomes</taxon>
        <taxon>ecological metagenomes</taxon>
    </lineage>
</organism>
<proteinExistence type="predicted"/>
<gene>
    <name evidence="1" type="ORF">MNBD_GAMMA09-174</name>
</gene>
<dbReference type="AlphaFoldDB" id="A0A3B0XLE8"/>
<accession>A0A3B0XLE8</accession>
<protein>
    <submittedName>
        <fullName evidence="1">Uncharacterized protein</fullName>
    </submittedName>
</protein>
<reference evidence="1" key="1">
    <citation type="submission" date="2018-06" db="EMBL/GenBank/DDBJ databases">
        <authorList>
            <person name="Zhirakovskaya E."/>
        </authorList>
    </citation>
    <scope>NUCLEOTIDE SEQUENCE</scope>
</reference>
<dbReference type="EMBL" id="UOFI01000024">
    <property type="protein sequence ID" value="VAW62669.1"/>
    <property type="molecule type" value="Genomic_DNA"/>
</dbReference>
<sequence>MECILVQGIKIDLVKRNDLSDDVKFIFDANGCFVTSGNIIKNGSFLNELDVTNGSEPWLTDDSDYWRFDQNGDLVFLVLKLPNLNLNDSKKIILPDESSECYSIKSVSETKSFVVPPQIYRYFSPEKKYLLSVSVGAYEVGGLIRVKINNTLSLLFDNNNYLCGWVVIDPLSVVTDDFNGETDKVAPDNFSYNIFSDFFDIVSDNQCEDMDDDMGEVTKLLSKVITPKEIRKVKGDFRAKLLQSAVDSLKDYFDDVNNSV</sequence>
<name>A0A3B0XLE8_9ZZZZ</name>